<dbReference type="PANTHER" id="PTHR45900">
    <property type="entry name" value="RECA"/>
    <property type="match status" value="1"/>
</dbReference>
<keyword evidence="4" id="KW-0233">DNA recombination</keyword>
<sequence length="186" mass="21388">SYGTEKARKMSQFFRRLVRKMEKAQITVIIVSQVRSKIGPSFGRTTTRSGGRALDFYASQVLYLAHLGNVTKTVKGVKRPTGVHIRAKCDKNKVALPYRECMFDILFAYGIDDLSASMEWLREIKALKLVGLKKRTKKGVTAFVKATNKLSDKDYEKELVRINAVVQKKWYSIEKTFLPTRRKYRS</sequence>
<keyword evidence="2" id="KW-0547">Nucleotide-binding</keyword>
<dbReference type="EMBL" id="LAZR01030612">
    <property type="protein sequence ID" value="KKL56092.1"/>
    <property type="molecule type" value="Genomic_DNA"/>
</dbReference>
<keyword evidence="3" id="KW-0067">ATP-binding</keyword>
<evidence type="ECO:0000256" key="2">
    <source>
        <dbReference type="ARBA" id="ARBA00022741"/>
    </source>
</evidence>
<dbReference type="InterPro" id="IPR013765">
    <property type="entry name" value="DNA_recomb/repair_RecA"/>
</dbReference>
<dbReference type="InterPro" id="IPR027417">
    <property type="entry name" value="P-loop_NTPase"/>
</dbReference>
<name>A0A0F9FY50_9ZZZZ</name>
<feature type="non-terminal residue" evidence="6">
    <location>
        <position position="1"/>
    </location>
</feature>
<evidence type="ECO:0000256" key="4">
    <source>
        <dbReference type="ARBA" id="ARBA00023172"/>
    </source>
</evidence>
<dbReference type="PANTHER" id="PTHR45900:SF1">
    <property type="entry name" value="MITOCHONDRIAL DNA REPAIR PROTEIN RECA HOMOLOG-RELATED"/>
    <property type="match status" value="1"/>
</dbReference>
<dbReference type="PROSITE" id="PS50163">
    <property type="entry name" value="RECA_3"/>
    <property type="match status" value="1"/>
</dbReference>
<dbReference type="Gene3D" id="3.40.50.300">
    <property type="entry name" value="P-loop containing nucleotide triphosphate hydrolases"/>
    <property type="match status" value="1"/>
</dbReference>
<comment type="caution">
    <text evidence="6">The sequence shown here is derived from an EMBL/GenBank/DDBJ whole genome shotgun (WGS) entry which is preliminary data.</text>
</comment>
<dbReference type="GO" id="GO:0006310">
    <property type="term" value="P:DNA recombination"/>
    <property type="evidence" value="ECO:0007669"/>
    <property type="project" value="UniProtKB-KW"/>
</dbReference>
<dbReference type="Pfam" id="PF00154">
    <property type="entry name" value="RecA_N"/>
    <property type="match status" value="1"/>
</dbReference>
<comment type="similarity">
    <text evidence="1">Belongs to the RecA family.</text>
</comment>
<dbReference type="GO" id="GO:0008094">
    <property type="term" value="F:ATP-dependent activity, acting on DNA"/>
    <property type="evidence" value="ECO:0007669"/>
    <property type="project" value="InterPro"/>
</dbReference>
<feature type="domain" description="RecA family profile 2" evidence="5">
    <location>
        <begin position="39"/>
        <end position="116"/>
    </location>
</feature>
<dbReference type="InterPro" id="IPR020587">
    <property type="entry name" value="RecA_monomer-monomer_interface"/>
</dbReference>
<dbReference type="InterPro" id="IPR049428">
    <property type="entry name" value="RecA-like_N"/>
</dbReference>
<gene>
    <name evidence="6" type="ORF">LCGC14_2248900</name>
</gene>
<dbReference type="GO" id="GO:0003697">
    <property type="term" value="F:single-stranded DNA binding"/>
    <property type="evidence" value="ECO:0007669"/>
    <property type="project" value="InterPro"/>
</dbReference>
<dbReference type="SUPFAM" id="SSF52540">
    <property type="entry name" value="P-loop containing nucleoside triphosphate hydrolases"/>
    <property type="match status" value="1"/>
</dbReference>
<accession>A0A0F9FY50</accession>
<protein>
    <recommendedName>
        <fullName evidence="5">RecA family profile 2 domain-containing protein</fullName>
    </recommendedName>
</protein>
<evidence type="ECO:0000256" key="3">
    <source>
        <dbReference type="ARBA" id="ARBA00022840"/>
    </source>
</evidence>
<evidence type="ECO:0000256" key="1">
    <source>
        <dbReference type="ARBA" id="ARBA00009391"/>
    </source>
</evidence>
<dbReference type="PRINTS" id="PR00142">
    <property type="entry name" value="RECA"/>
</dbReference>
<dbReference type="AlphaFoldDB" id="A0A0F9FY50"/>
<proteinExistence type="inferred from homology"/>
<evidence type="ECO:0000259" key="5">
    <source>
        <dbReference type="PROSITE" id="PS50163"/>
    </source>
</evidence>
<reference evidence="6" key="1">
    <citation type="journal article" date="2015" name="Nature">
        <title>Complex archaea that bridge the gap between prokaryotes and eukaryotes.</title>
        <authorList>
            <person name="Spang A."/>
            <person name="Saw J.H."/>
            <person name="Jorgensen S.L."/>
            <person name="Zaremba-Niedzwiedzka K."/>
            <person name="Martijn J."/>
            <person name="Lind A.E."/>
            <person name="van Eijk R."/>
            <person name="Schleper C."/>
            <person name="Guy L."/>
            <person name="Ettema T.J."/>
        </authorList>
    </citation>
    <scope>NUCLEOTIDE SEQUENCE</scope>
</reference>
<dbReference type="GO" id="GO:0005524">
    <property type="term" value="F:ATP binding"/>
    <property type="evidence" value="ECO:0007669"/>
    <property type="project" value="UniProtKB-KW"/>
</dbReference>
<dbReference type="GO" id="GO:0006281">
    <property type="term" value="P:DNA repair"/>
    <property type="evidence" value="ECO:0007669"/>
    <property type="project" value="InterPro"/>
</dbReference>
<evidence type="ECO:0000313" key="6">
    <source>
        <dbReference type="EMBL" id="KKL56092.1"/>
    </source>
</evidence>
<organism evidence="6">
    <name type="scientific">marine sediment metagenome</name>
    <dbReference type="NCBI Taxonomy" id="412755"/>
    <lineage>
        <taxon>unclassified sequences</taxon>
        <taxon>metagenomes</taxon>
        <taxon>ecological metagenomes</taxon>
    </lineage>
</organism>